<accession>A0A0F9KM67</accession>
<dbReference type="EMBL" id="LAZR01007774">
    <property type="protein sequence ID" value="KKM83028.1"/>
    <property type="molecule type" value="Genomic_DNA"/>
</dbReference>
<gene>
    <name evidence="2" type="ORF">LCGC14_1313480</name>
</gene>
<reference evidence="2" key="1">
    <citation type="journal article" date="2015" name="Nature">
        <title>Complex archaea that bridge the gap between prokaryotes and eukaryotes.</title>
        <authorList>
            <person name="Spang A."/>
            <person name="Saw J.H."/>
            <person name="Jorgensen S.L."/>
            <person name="Zaremba-Niedzwiedzka K."/>
            <person name="Martijn J."/>
            <person name="Lind A.E."/>
            <person name="van Eijk R."/>
            <person name="Schleper C."/>
            <person name="Guy L."/>
            <person name="Ettema T.J."/>
        </authorList>
    </citation>
    <scope>NUCLEOTIDE SEQUENCE</scope>
</reference>
<sequence length="103" mass="11667">MSTQQEGPVGDANYIVPWVPRISSRLTHISYLEDLQVIYVRFPDGTEWQYAFCSLEEWEAFCSADSLGRHINTNLNAHPNRRRSVEERARVAGFVPEGDPGAS</sequence>
<organism evidence="2">
    <name type="scientific">marine sediment metagenome</name>
    <dbReference type="NCBI Taxonomy" id="412755"/>
    <lineage>
        <taxon>unclassified sequences</taxon>
        <taxon>metagenomes</taxon>
        <taxon>ecological metagenomes</taxon>
    </lineage>
</organism>
<protein>
    <recommendedName>
        <fullName evidence="1">KTSC domain-containing protein</fullName>
    </recommendedName>
</protein>
<proteinExistence type="predicted"/>
<name>A0A0F9KM67_9ZZZZ</name>
<dbReference type="InterPro" id="IPR025309">
    <property type="entry name" value="KTSC_dom"/>
</dbReference>
<comment type="caution">
    <text evidence="2">The sequence shown here is derived from an EMBL/GenBank/DDBJ whole genome shotgun (WGS) entry which is preliminary data.</text>
</comment>
<feature type="domain" description="KTSC" evidence="1">
    <location>
        <begin position="23"/>
        <end position="75"/>
    </location>
</feature>
<dbReference type="Pfam" id="PF13619">
    <property type="entry name" value="KTSC"/>
    <property type="match status" value="1"/>
</dbReference>
<dbReference type="AlphaFoldDB" id="A0A0F9KM67"/>
<evidence type="ECO:0000259" key="1">
    <source>
        <dbReference type="Pfam" id="PF13619"/>
    </source>
</evidence>
<evidence type="ECO:0000313" key="2">
    <source>
        <dbReference type="EMBL" id="KKM83028.1"/>
    </source>
</evidence>